<dbReference type="AlphaFoldDB" id="A0A9E2SA63"/>
<organism evidence="1 2">
    <name type="scientific">Pinibacter aurantiacus</name>
    <dbReference type="NCBI Taxonomy" id="2851599"/>
    <lineage>
        <taxon>Bacteria</taxon>
        <taxon>Pseudomonadati</taxon>
        <taxon>Bacteroidota</taxon>
        <taxon>Chitinophagia</taxon>
        <taxon>Chitinophagales</taxon>
        <taxon>Chitinophagaceae</taxon>
        <taxon>Pinibacter</taxon>
    </lineage>
</organism>
<name>A0A9E2SA63_9BACT</name>
<gene>
    <name evidence="1" type="ORF">KTO63_16570</name>
</gene>
<accession>A0A9E2SA63</accession>
<keyword evidence="2" id="KW-1185">Reference proteome</keyword>
<dbReference type="RefSeq" id="WP_217792501.1">
    <property type="nucleotide sequence ID" value="NZ_JAHSPG010000013.1"/>
</dbReference>
<comment type="caution">
    <text evidence="1">The sequence shown here is derived from an EMBL/GenBank/DDBJ whole genome shotgun (WGS) entry which is preliminary data.</text>
</comment>
<proteinExistence type="predicted"/>
<dbReference type="Proteomes" id="UP000812270">
    <property type="component" value="Unassembled WGS sequence"/>
</dbReference>
<evidence type="ECO:0000313" key="2">
    <source>
        <dbReference type="Proteomes" id="UP000812270"/>
    </source>
</evidence>
<reference evidence="1" key="1">
    <citation type="submission" date="2021-06" db="EMBL/GenBank/DDBJ databases">
        <authorList>
            <person name="Huq M.A."/>
        </authorList>
    </citation>
    <scope>NUCLEOTIDE SEQUENCE</scope>
    <source>
        <strain evidence="1">MAH-26</strain>
    </source>
</reference>
<sequence>MVQIEKIPNADGKGFTIAAIAEDVERVDAVDYYRTIFVEKQKVILRETLRLKNPPFPMEDLEPFIEKTATADWEKLYKQIMAEKVPDFLFSTLKADNRNYQERFLRGMKFTPEQLAALYFRACQELRYTFSCYSSEHLPNNRDLSDMPILVRVEGEQVEKVGETPLSDGELRQVVNQRSAIYGKILDNGDEWHCFFITIESAAGKENWKEGQPHYHYISDKFGISREEVVKQLQSKDYRLGNLPHLELHNYRDEERAVEKK</sequence>
<protein>
    <submittedName>
        <fullName evidence="1">Uncharacterized protein</fullName>
    </submittedName>
</protein>
<dbReference type="EMBL" id="JAHSPG010000013">
    <property type="protein sequence ID" value="MBV4358781.1"/>
    <property type="molecule type" value="Genomic_DNA"/>
</dbReference>
<evidence type="ECO:0000313" key="1">
    <source>
        <dbReference type="EMBL" id="MBV4358781.1"/>
    </source>
</evidence>